<accession>A0ABR8YZD5</accession>
<keyword evidence="2" id="KW-1185">Reference proteome</keyword>
<dbReference type="RefSeq" id="WP_251838542.1">
    <property type="nucleotide sequence ID" value="NZ_JACSPO010000001.1"/>
</dbReference>
<proteinExistence type="predicted"/>
<dbReference type="EMBL" id="JACSPO010000001">
    <property type="protein sequence ID" value="MBD8061429.1"/>
    <property type="molecule type" value="Genomic_DNA"/>
</dbReference>
<organism evidence="1 2">
    <name type="scientific">Oceanitalea stevensii</name>
    <dbReference type="NCBI Taxonomy" id="2763072"/>
    <lineage>
        <taxon>Bacteria</taxon>
        <taxon>Bacillati</taxon>
        <taxon>Actinomycetota</taxon>
        <taxon>Actinomycetes</taxon>
        <taxon>Micrococcales</taxon>
        <taxon>Bogoriellaceae</taxon>
        <taxon>Georgenia</taxon>
    </lineage>
</organism>
<reference evidence="1 2" key="1">
    <citation type="submission" date="2020-08" db="EMBL/GenBank/DDBJ databases">
        <title>A Genomic Blueprint of the Chicken Gut Microbiome.</title>
        <authorList>
            <person name="Gilroy R."/>
            <person name="Ravi A."/>
            <person name="Getino M."/>
            <person name="Pursley I."/>
            <person name="Horton D.L."/>
            <person name="Alikhan N.-F."/>
            <person name="Baker D."/>
            <person name="Gharbi K."/>
            <person name="Hall N."/>
            <person name="Watson M."/>
            <person name="Adriaenssens E.M."/>
            <person name="Foster-Nyarko E."/>
            <person name="Jarju S."/>
            <person name="Secka A."/>
            <person name="Antonio M."/>
            <person name="Oren A."/>
            <person name="Chaudhuri R."/>
            <person name="La Ragione R.M."/>
            <person name="Hildebrand F."/>
            <person name="Pallen M.J."/>
        </authorList>
    </citation>
    <scope>NUCLEOTIDE SEQUENCE [LARGE SCALE GENOMIC DNA]</scope>
    <source>
        <strain evidence="1 2">Sa1BUA1</strain>
    </source>
</reference>
<evidence type="ECO:0000313" key="1">
    <source>
        <dbReference type="EMBL" id="MBD8061429.1"/>
    </source>
</evidence>
<sequence>MTGAREAVELARRLNAAAVAPGATRQVAAVVRTAGAESVLRLGDEMLTRPDGSRLLAAGIRARLAAGDDDAGVRAWLRAVADAQEVVGTASVPVTDAAEGTR</sequence>
<protein>
    <submittedName>
        <fullName evidence="1">Uncharacterized protein</fullName>
    </submittedName>
</protein>
<gene>
    <name evidence="1" type="ORF">H9624_03715</name>
</gene>
<name>A0ABR8YZD5_9MICO</name>
<evidence type="ECO:0000313" key="2">
    <source>
        <dbReference type="Proteomes" id="UP000661894"/>
    </source>
</evidence>
<comment type="caution">
    <text evidence="1">The sequence shown here is derived from an EMBL/GenBank/DDBJ whole genome shotgun (WGS) entry which is preliminary data.</text>
</comment>
<dbReference type="Proteomes" id="UP000661894">
    <property type="component" value="Unassembled WGS sequence"/>
</dbReference>